<reference evidence="3 4" key="1">
    <citation type="submission" date="2018-09" db="EMBL/GenBank/DDBJ databases">
        <title>A high-quality reference genome of wild soybean provides a powerful tool to mine soybean genomes.</title>
        <authorList>
            <person name="Xie M."/>
            <person name="Chung C.Y.L."/>
            <person name="Li M.-W."/>
            <person name="Wong F.-L."/>
            <person name="Chan T.-F."/>
            <person name="Lam H.-M."/>
        </authorList>
    </citation>
    <scope>NUCLEOTIDE SEQUENCE [LARGE SCALE GENOMIC DNA]</scope>
    <source>
        <strain evidence="4">cv. W05</strain>
        <tissue evidence="3">Hypocotyl of etiolated seedlings</tissue>
    </source>
</reference>
<feature type="signal peptide" evidence="2">
    <location>
        <begin position="1"/>
        <end position="23"/>
    </location>
</feature>
<evidence type="ECO:0000313" key="4">
    <source>
        <dbReference type="Proteomes" id="UP000289340"/>
    </source>
</evidence>
<keyword evidence="1" id="KW-0472">Membrane</keyword>
<dbReference type="AlphaFoldDB" id="A0A445KEY4"/>
<keyword evidence="2" id="KW-0732">Signal</keyword>
<feature type="chain" id="PRO_5019068211" evidence="2">
    <location>
        <begin position="24"/>
        <end position="156"/>
    </location>
</feature>
<evidence type="ECO:0000256" key="2">
    <source>
        <dbReference type="SAM" id="SignalP"/>
    </source>
</evidence>
<proteinExistence type="predicted"/>
<dbReference type="Proteomes" id="UP000289340">
    <property type="component" value="Chromosome 6"/>
</dbReference>
<accession>A0A445KEY4</accession>
<dbReference type="EMBL" id="QZWG01000006">
    <property type="protein sequence ID" value="RZC09348.1"/>
    <property type="molecule type" value="Genomic_DNA"/>
</dbReference>
<evidence type="ECO:0000256" key="1">
    <source>
        <dbReference type="SAM" id="Phobius"/>
    </source>
</evidence>
<keyword evidence="1" id="KW-1133">Transmembrane helix</keyword>
<keyword evidence="4" id="KW-1185">Reference proteome</keyword>
<protein>
    <submittedName>
        <fullName evidence="3">Uncharacterized protein</fullName>
    </submittedName>
</protein>
<gene>
    <name evidence="3" type="ORF">D0Y65_015895</name>
</gene>
<sequence length="156" mass="17035">MMTLVRIVFIAVVLTLITSNVVGFTSTPKTSGPNQCHDNADCSIKLPYFVMMTLVRIVFIAVVLTLITSNAVGFTSTPKTSGPNQCHDNADCSIKLPYCKGIAFCRNGVCACYEEKTSITQQCQNDKDCIHLICAPPCEVSYCDTKTSKCKCKCKN</sequence>
<comment type="caution">
    <text evidence="3">The sequence shown here is derived from an EMBL/GenBank/DDBJ whole genome shotgun (WGS) entry which is preliminary data.</text>
</comment>
<organism evidence="3 4">
    <name type="scientific">Glycine soja</name>
    <name type="common">Wild soybean</name>
    <dbReference type="NCBI Taxonomy" id="3848"/>
    <lineage>
        <taxon>Eukaryota</taxon>
        <taxon>Viridiplantae</taxon>
        <taxon>Streptophyta</taxon>
        <taxon>Embryophyta</taxon>
        <taxon>Tracheophyta</taxon>
        <taxon>Spermatophyta</taxon>
        <taxon>Magnoliopsida</taxon>
        <taxon>eudicotyledons</taxon>
        <taxon>Gunneridae</taxon>
        <taxon>Pentapetalae</taxon>
        <taxon>rosids</taxon>
        <taxon>fabids</taxon>
        <taxon>Fabales</taxon>
        <taxon>Fabaceae</taxon>
        <taxon>Papilionoideae</taxon>
        <taxon>50 kb inversion clade</taxon>
        <taxon>NPAAA clade</taxon>
        <taxon>indigoferoid/millettioid clade</taxon>
        <taxon>Phaseoleae</taxon>
        <taxon>Glycine</taxon>
        <taxon>Glycine subgen. Soja</taxon>
    </lineage>
</organism>
<name>A0A445KEY4_GLYSO</name>
<evidence type="ECO:0000313" key="3">
    <source>
        <dbReference type="EMBL" id="RZC09348.1"/>
    </source>
</evidence>
<keyword evidence="1" id="KW-0812">Transmembrane</keyword>
<feature type="transmembrane region" description="Helical" evidence="1">
    <location>
        <begin position="47"/>
        <end position="67"/>
    </location>
</feature>